<feature type="region of interest" description="Disordered" evidence="1">
    <location>
        <begin position="522"/>
        <end position="546"/>
    </location>
</feature>
<dbReference type="RefSeq" id="WP_344114425.1">
    <property type="nucleotide sequence ID" value="NZ_BAAANE010000008.1"/>
</dbReference>
<feature type="compositionally biased region" description="Basic and acidic residues" evidence="1">
    <location>
        <begin position="403"/>
        <end position="412"/>
    </location>
</feature>
<feature type="compositionally biased region" description="Low complexity" evidence="1">
    <location>
        <begin position="357"/>
        <end position="368"/>
    </location>
</feature>
<organism evidence="2 3">
    <name type="scientific">Kribbella alba</name>
    <dbReference type="NCBI Taxonomy" id="190197"/>
    <lineage>
        <taxon>Bacteria</taxon>
        <taxon>Bacillati</taxon>
        <taxon>Actinomycetota</taxon>
        <taxon>Actinomycetes</taxon>
        <taxon>Propionibacteriales</taxon>
        <taxon>Kribbellaceae</taxon>
        <taxon>Kribbella</taxon>
    </lineage>
</organism>
<feature type="compositionally biased region" description="Basic and acidic residues" evidence="1">
    <location>
        <begin position="369"/>
        <end position="383"/>
    </location>
</feature>
<name>A0ABN2FKW0_9ACTN</name>
<sequence>MFAGDVTELGAAETLAAARDWYALQGESEIRVLQLALRYADLHPGPARVPDDQRLPGGERGVVYGGAGCPAVAEFAVAEFAAVLGVTSETGGNFIGQALALRHRLPLTWARVEAGQATGWKARLIATACLGLSVEAAALVDARVAGVVDSLSAHQVKTIVKAALWDADPAAARAAAEQKARERGAWPGQSDQHGTTTLFVKAASGDVIRFDATLGQIADALAALGDPDSLDQRRAKALGILADPAFAHELLQVAQYLATRHHPTTGDGAQTPAPPATQAHTDPPAPTGDPAPTADPAPATDAAPAADPAAAATQAGAAAQARDTARAGGPAPAGEGTSSGEAALPGDPGVVAGHAQPEAPATDSAPADDPSHRGDSARAEDPAARPAPAEDTTAVDETTPADDTARTEKTAPVEDTTVAGAAGAAGWAGWAGAVEADGERVVEVTRDGQPASDLFLADEPGPDTEADRDAPHPGHPDQPLDAASRYGPRTGRGRAERIVWGMDAAARQDLAAKLAAIKRAADTNTNGSSSSGGGGGGGRGGSGGRRPGRIKLYVHITDETLLAGAGTARVEAFGPVFAAKLAELLGHDRIVVQPVIDLNDHVSVNAYEIPHRIRERVKLTYPVEQFPYGTGETTTSTDLDHVAAFDPTGPPGQTSTSDLRPLRRFSHRVKTHAGWTVRALDDHALEWTTKHGFKFRVDHTGTHPITNDDQP</sequence>
<comment type="caution">
    <text evidence="2">The sequence shown here is derived from an EMBL/GenBank/DDBJ whole genome shotgun (WGS) entry which is preliminary data.</text>
</comment>
<feature type="region of interest" description="Disordered" evidence="1">
    <location>
        <begin position="262"/>
        <end position="418"/>
    </location>
</feature>
<feature type="region of interest" description="Disordered" evidence="1">
    <location>
        <begin position="446"/>
        <end position="490"/>
    </location>
</feature>
<feature type="compositionally biased region" description="Gly residues" evidence="1">
    <location>
        <begin position="530"/>
        <end position="545"/>
    </location>
</feature>
<feature type="compositionally biased region" description="Pro residues" evidence="1">
    <location>
        <begin position="283"/>
        <end position="295"/>
    </location>
</feature>
<dbReference type="Proteomes" id="UP001501319">
    <property type="component" value="Unassembled WGS sequence"/>
</dbReference>
<keyword evidence="3" id="KW-1185">Reference proteome</keyword>
<feature type="compositionally biased region" description="Low complexity" evidence="1">
    <location>
        <begin position="265"/>
        <end position="282"/>
    </location>
</feature>
<gene>
    <name evidence="2" type="ORF">GCM10009744_49380</name>
</gene>
<reference evidence="2 3" key="1">
    <citation type="journal article" date="2019" name="Int. J. Syst. Evol. Microbiol.">
        <title>The Global Catalogue of Microorganisms (GCM) 10K type strain sequencing project: providing services to taxonomists for standard genome sequencing and annotation.</title>
        <authorList>
            <consortium name="The Broad Institute Genomics Platform"/>
            <consortium name="The Broad Institute Genome Sequencing Center for Infectious Disease"/>
            <person name="Wu L."/>
            <person name="Ma J."/>
        </authorList>
    </citation>
    <scope>NUCLEOTIDE SEQUENCE [LARGE SCALE GENOMIC DNA]</scope>
    <source>
        <strain evidence="2 3">JCM 14306</strain>
    </source>
</reference>
<evidence type="ECO:0000313" key="3">
    <source>
        <dbReference type="Proteomes" id="UP001501319"/>
    </source>
</evidence>
<evidence type="ECO:0000256" key="1">
    <source>
        <dbReference type="SAM" id="MobiDB-lite"/>
    </source>
</evidence>
<dbReference type="EMBL" id="BAAANE010000008">
    <property type="protein sequence ID" value="GAA1651709.1"/>
    <property type="molecule type" value="Genomic_DNA"/>
</dbReference>
<feature type="compositionally biased region" description="Basic and acidic residues" evidence="1">
    <location>
        <begin position="465"/>
        <end position="475"/>
    </location>
</feature>
<evidence type="ECO:0000313" key="2">
    <source>
        <dbReference type="EMBL" id="GAA1651709.1"/>
    </source>
</evidence>
<evidence type="ECO:0008006" key="4">
    <source>
        <dbReference type="Google" id="ProtNLM"/>
    </source>
</evidence>
<feature type="compositionally biased region" description="Low complexity" evidence="1">
    <location>
        <begin position="296"/>
        <end position="340"/>
    </location>
</feature>
<proteinExistence type="predicted"/>
<protein>
    <recommendedName>
        <fullName evidence="4">DUF222 domain-containing protein</fullName>
    </recommendedName>
</protein>
<accession>A0ABN2FKW0</accession>